<feature type="compositionally biased region" description="Basic residues" evidence="5">
    <location>
        <begin position="17"/>
        <end position="33"/>
    </location>
</feature>
<reference evidence="8 9" key="2">
    <citation type="submission" date="2013-09" db="EMBL/GenBank/DDBJ databases">
        <title>Whole genome comparison of six Crocosphaera watsonii strains with differing phenotypes.</title>
        <authorList>
            <person name="Bench S.R."/>
            <person name="Heller P."/>
            <person name="Frank I."/>
            <person name="Arciniega M."/>
            <person name="Shilova I.N."/>
            <person name="Zehr J.P."/>
        </authorList>
    </citation>
    <scope>NUCLEOTIDE SEQUENCE [LARGE SCALE GENOMIC DNA]</scope>
    <source>
        <strain evidence="8 9">WH 0005</strain>
    </source>
</reference>
<evidence type="ECO:0000256" key="5">
    <source>
        <dbReference type="SAM" id="MobiDB-lite"/>
    </source>
</evidence>
<evidence type="ECO:0000256" key="2">
    <source>
        <dbReference type="ARBA" id="ARBA00022578"/>
    </source>
</evidence>
<dbReference type="InterPro" id="IPR001959">
    <property type="entry name" value="Transposase"/>
</dbReference>
<comment type="similarity">
    <text evidence="1">In the C-terminal section; belongs to the transposase 35 family.</text>
</comment>
<evidence type="ECO:0000259" key="7">
    <source>
        <dbReference type="Pfam" id="PF07282"/>
    </source>
</evidence>
<dbReference type="NCBIfam" id="NF040570">
    <property type="entry name" value="guided_TnpB"/>
    <property type="match status" value="1"/>
</dbReference>
<feature type="domain" description="Probable transposase IS891/IS1136/IS1341" evidence="6">
    <location>
        <begin position="4"/>
        <end position="85"/>
    </location>
</feature>
<dbReference type="GO" id="GO:0003677">
    <property type="term" value="F:DNA binding"/>
    <property type="evidence" value="ECO:0007669"/>
    <property type="project" value="UniProtKB-KW"/>
</dbReference>
<dbReference type="Pfam" id="PF07282">
    <property type="entry name" value="Cas12f1-like_TNB"/>
    <property type="match status" value="1"/>
</dbReference>
<name>T2IVU7_CROWT</name>
<dbReference type="NCBIfam" id="TIGR01766">
    <property type="entry name" value="IS200/IS605 family accessory protein TnpB-like domain"/>
    <property type="match status" value="1"/>
</dbReference>
<keyword evidence="2" id="KW-0815">Transposition</keyword>
<feature type="domain" description="Cas12f1-like TNB" evidence="7">
    <location>
        <begin position="117"/>
        <end position="182"/>
    </location>
</feature>
<accession>T2IVU7</accession>
<dbReference type="GO" id="GO:0032196">
    <property type="term" value="P:transposition"/>
    <property type="evidence" value="ECO:0007669"/>
    <property type="project" value="UniProtKB-KW"/>
</dbReference>
<dbReference type="InterPro" id="IPR010095">
    <property type="entry name" value="Cas12f1-like_TNB"/>
</dbReference>
<evidence type="ECO:0000256" key="3">
    <source>
        <dbReference type="ARBA" id="ARBA00023125"/>
    </source>
</evidence>
<evidence type="ECO:0000256" key="1">
    <source>
        <dbReference type="ARBA" id="ARBA00008761"/>
    </source>
</evidence>
<proteinExistence type="inferred from homology"/>
<dbReference type="EMBL" id="CAQL01000710">
    <property type="protein sequence ID" value="CCQ56887.1"/>
    <property type="molecule type" value="Genomic_DNA"/>
</dbReference>
<dbReference type="AlphaFoldDB" id="T2IVU7"/>
<feature type="region of interest" description="Disordered" evidence="5">
    <location>
        <begin position="1"/>
        <end position="40"/>
    </location>
</feature>
<dbReference type="GO" id="GO:0006310">
    <property type="term" value="P:DNA recombination"/>
    <property type="evidence" value="ECO:0007669"/>
    <property type="project" value="UniProtKB-KW"/>
</dbReference>
<gene>
    <name evidence="8" type="ORF">CWATWH0005_2267</name>
</gene>
<protein>
    <submittedName>
        <fullName evidence="8">Transposase, IS605 OrfB</fullName>
    </submittedName>
</protein>
<evidence type="ECO:0000256" key="4">
    <source>
        <dbReference type="ARBA" id="ARBA00023172"/>
    </source>
</evidence>
<keyword evidence="4" id="KW-0233">DNA recombination</keyword>
<evidence type="ECO:0000313" key="8">
    <source>
        <dbReference type="EMBL" id="CCQ56887.1"/>
    </source>
</evidence>
<evidence type="ECO:0000313" key="9">
    <source>
        <dbReference type="Proteomes" id="UP000017981"/>
    </source>
</evidence>
<keyword evidence="3" id="KW-0238">DNA-binding</keyword>
<organism evidence="8 9">
    <name type="scientific">Crocosphaera watsonii WH 0005</name>
    <dbReference type="NCBI Taxonomy" id="423472"/>
    <lineage>
        <taxon>Bacteria</taxon>
        <taxon>Bacillati</taxon>
        <taxon>Cyanobacteriota</taxon>
        <taxon>Cyanophyceae</taxon>
        <taxon>Oscillatoriophycideae</taxon>
        <taxon>Chroococcales</taxon>
        <taxon>Aphanothecaceae</taxon>
        <taxon>Crocosphaera</taxon>
    </lineage>
</organism>
<comment type="caution">
    <text evidence="8">The sequence shown here is derived from an EMBL/GenBank/DDBJ whole genome shotgun (WGS) entry which is preliminary data.</text>
</comment>
<dbReference type="Proteomes" id="UP000017981">
    <property type="component" value="Unassembled WGS sequence"/>
</dbReference>
<evidence type="ECO:0000259" key="6">
    <source>
        <dbReference type="Pfam" id="PF01385"/>
    </source>
</evidence>
<reference evidence="8 9" key="1">
    <citation type="submission" date="2013-01" db="EMBL/GenBank/DDBJ databases">
        <authorList>
            <person name="Bench S."/>
        </authorList>
    </citation>
    <scope>NUCLEOTIDE SEQUENCE [LARGE SCALE GENOMIC DNA]</scope>
    <source>
        <strain evidence="8 9">WH 0005</strain>
    </source>
</reference>
<dbReference type="Pfam" id="PF01385">
    <property type="entry name" value="OrfB_IS605"/>
    <property type="match status" value="1"/>
</dbReference>
<sequence>MSNGELIKNPQFEKRLSNRKAIRQRRASRKKRGSSNQKKAYTKLARIDKKIVNQREDYQWKVAHHLVRLSDVIILEDLNIQGMIKKCRAKQDENGKFLKNGQSAKRALNRLIRDCSWGNLIEKIESVAAKFGSICLKVNPKFTSQKCSHCGHIQKENRNKERFLCLNCGFLADADVQASVNIGTKGLETLGISQSRLLMVNQKVTPKPELTGSSHRETSVSLEIEPGNPQQLSLFEWVNGEVIPC</sequence>